<dbReference type="GeneID" id="67031072"/>
<dbReference type="InterPro" id="IPR049730">
    <property type="entry name" value="SNF2/RAD54-like_C"/>
</dbReference>
<dbReference type="InterPro" id="IPR027417">
    <property type="entry name" value="P-loop_NTPase"/>
</dbReference>
<dbReference type="GO" id="GO:0008094">
    <property type="term" value="F:ATP-dependent activity, acting on DNA"/>
    <property type="evidence" value="ECO:0007669"/>
    <property type="project" value="TreeGrafter"/>
</dbReference>
<name>A0A8H8T0J9_9AGAM</name>
<dbReference type="PROSITE" id="PS51194">
    <property type="entry name" value="HELICASE_CTER"/>
    <property type="match status" value="1"/>
</dbReference>
<keyword evidence="3" id="KW-0067">ATP-binding</keyword>
<evidence type="ECO:0000313" key="7">
    <source>
        <dbReference type="Proteomes" id="UP000650533"/>
    </source>
</evidence>
<dbReference type="GO" id="GO:0006281">
    <property type="term" value="P:DNA repair"/>
    <property type="evidence" value="ECO:0007669"/>
    <property type="project" value="TreeGrafter"/>
</dbReference>
<feature type="compositionally biased region" description="Basic residues" evidence="4">
    <location>
        <begin position="551"/>
        <end position="571"/>
    </location>
</feature>
<gene>
    <name evidence="6" type="ORF">RhiXN_08793</name>
</gene>
<keyword evidence="2" id="KW-0378">Hydrolase</keyword>
<keyword evidence="6" id="KW-0347">Helicase</keyword>
<dbReference type="EMBL" id="CP059667">
    <property type="protein sequence ID" value="QRW23757.1"/>
    <property type="molecule type" value="Genomic_DNA"/>
</dbReference>
<dbReference type="SUPFAM" id="SSF52540">
    <property type="entry name" value="P-loop containing nucleoside triphosphate hydrolases"/>
    <property type="match status" value="2"/>
</dbReference>
<protein>
    <submittedName>
        <fullName evidence="6">Helicase conserved C-terminal domain</fullName>
    </submittedName>
</protein>
<feature type="compositionally biased region" description="Low complexity" evidence="4">
    <location>
        <begin position="1020"/>
        <end position="1048"/>
    </location>
</feature>
<dbReference type="Pfam" id="PF00271">
    <property type="entry name" value="Helicase_C"/>
    <property type="match status" value="1"/>
</dbReference>
<feature type="compositionally biased region" description="Polar residues" evidence="4">
    <location>
        <begin position="958"/>
        <end position="967"/>
    </location>
</feature>
<evidence type="ECO:0000259" key="5">
    <source>
        <dbReference type="PROSITE" id="PS51194"/>
    </source>
</evidence>
<organism evidence="6 7">
    <name type="scientific">Rhizoctonia solani</name>
    <dbReference type="NCBI Taxonomy" id="456999"/>
    <lineage>
        <taxon>Eukaryota</taxon>
        <taxon>Fungi</taxon>
        <taxon>Dikarya</taxon>
        <taxon>Basidiomycota</taxon>
        <taxon>Agaricomycotina</taxon>
        <taxon>Agaricomycetes</taxon>
        <taxon>Cantharellales</taxon>
        <taxon>Ceratobasidiaceae</taxon>
        <taxon>Rhizoctonia</taxon>
    </lineage>
</organism>
<accession>A0A8H8T0J9</accession>
<evidence type="ECO:0000256" key="3">
    <source>
        <dbReference type="ARBA" id="ARBA00022840"/>
    </source>
</evidence>
<dbReference type="GO" id="GO:0016787">
    <property type="term" value="F:hydrolase activity"/>
    <property type="evidence" value="ECO:0007669"/>
    <property type="project" value="UniProtKB-KW"/>
</dbReference>
<dbReference type="Gene3D" id="3.40.50.300">
    <property type="entry name" value="P-loop containing nucleotide triphosphate hydrolases"/>
    <property type="match status" value="2"/>
</dbReference>
<sequence>MQKVDSKLEDAQRLRSPKALCDATRALTDWQKIAIGTKEVDELHFLSRERTLKQLWSSLGFGSLEDDLTASKSKSKSTQDGPSKEEMQAAYAYYVEDWCLWSPQFGGWVQGYWGIASQVLVHGGSVGPDRTARWDQFPFAEPGTGESAKDMAPLAKTCAVPFWHQVVGTLRILEGAFTQRVGNCAQPTLLCNNVGLGKTVQIIGVISMIQHYYKQQELPAKERLATPMFIQEQSSPYFAGQKTIPNLPSIVITPRTLGNQWMEQWKKFTQLGSFVPVRYSVESGTLESFCSDPTGPYCAAAGQDLEHAGRVVIIADLLAIAKEAKRCLQLPPAFKGRDQQCRLTLWNALWVAAVDKIHNLQNSSHTQQGVQLITQSLSLVIGATATPLFTLLKCLLALGRNLRYLPLLGEQGVQVWNKMQEMLSTGNESWRLTSTAVIQATVERELQAALLLGKIPLYNPRAAKIKEELESKYQAEDQRSILHMIHVSKQPLNMLRLLLLPIMICRTNESLDYLGRQILDLPFVQKFIAWAPMNEEEKEMQRVINQEHTQQKSKKTKLAQKAKAAKRQKRKQAQDNVGDNEDEDVDENAWNGSQAQGEVERSNCKNVRWHNFLIEQKFAGMLAKLGALRLEEQAQELDHGTLTNKVTDDWTVENPPQKMSTRMQCVMGLIEWFWIGNPKPVALLEDGTLDKARLVQEPLPSKKPRKFLIYVKFQQHQALIAKMLTLKEKDYVTYNSSMATTKRQRSVEKFANDPSCQIMIISNVGSAGLNLVEASVVIIVSSVWSGLELDQTTGCVDCPGQLQDVAVYNIMAPEGIDLALNLAKNLATVYSEIAHHTPMITMSLTWRRSLQSLQQRVQNHPLPKLGHTREKAKMNNALKMQMLFKASPTKALGSQVLVLPQAICPRICKDVEEGVPTTTPNAIGARTMVASSQQKTKFHAKKARLDHSSSDPSLVAAATTQPSQPLSATGPILVPPKKRTAPSMDPPSSMPTHTDPAASGSSSRQAPIVPRPSGSAQPRAATATLEQLLQLQPGSSSTAPTTSGHSVVTGGGSSQRKVFRLKASKLSASNHSVDAKK</sequence>
<evidence type="ECO:0000256" key="2">
    <source>
        <dbReference type="ARBA" id="ARBA00022801"/>
    </source>
</evidence>
<feature type="compositionally biased region" description="Acidic residues" evidence="4">
    <location>
        <begin position="578"/>
        <end position="587"/>
    </location>
</feature>
<proteinExistence type="predicted"/>
<feature type="region of interest" description="Disordered" evidence="4">
    <location>
        <begin position="546"/>
        <end position="601"/>
    </location>
</feature>
<dbReference type="SMART" id="SM00490">
    <property type="entry name" value="HELICc"/>
    <property type="match status" value="1"/>
</dbReference>
<dbReference type="GO" id="GO:0005524">
    <property type="term" value="F:ATP binding"/>
    <property type="evidence" value="ECO:0007669"/>
    <property type="project" value="UniProtKB-KW"/>
</dbReference>
<dbReference type="InterPro" id="IPR050628">
    <property type="entry name" value="SNF2_RAD54_helicase_TF"/>
</dbReference>
<feature type="region of interest" description="Disordered" evidence="4">
    <location>
        <begin position="942"/>
        <end position="1056"/>
    </location>
</feature>
<keyword evidence="1" id="KW-0547">Nucleotide-binding</keyword>
<evidence type="ECO:0000313" key="6">
    <source>
        <dbReference type="EMBL" id="QRW23757.1"/>
    </source>
</evidence>
<dbReference type="InterPro" id="IPR001650">
    <property type="entry name" value="Helicase_C-like"/>
</dbReference>
<dbReference type="RefSeq" id="XP_043183994.1">
    <property type="nucleotide sequence ID" value="XM_043328609.1"/>
</dbReference>
<dbReference type="Pfam" id="PF00176">
    <property type="entry name" value="SNF2-rel_dom"/>
    <property type="match status" value="1"/>
</dbReference>
<dbReference type="CDD" id="cd18793">
    <property type="entry name" value="SF2_C_SNF"/>
    <property type="match status" value="1"/>
</dbReference>
<reference evidence="6" key="1">
    <citation type="submission" date="2020-05" db="EMBL/GenBank/DDBJ databases">
        <title>Evolutionary and genomic comparisons of hybrid uninucleate and nonhybrid Rhizoctonia fungi.</title>
        <authorList>
            <person name="Li C."/>
            <person name="Chen X."/>
        </authorList>
    </citation>
    <scope>NUCLEOTIDE SEQUENCE</scope>
    <source>
        <strain evidence="6">AG-1 IA</strain>
    </source>
</reference>
<dbReference type="KEGG" id="rsx:RhiXN_08793"/>
<evidence type="ECO:0000256" key="4">
    <source>
        <dbReference type="SAM" id="MobiDB-lite"/>
    </source>
</evidence>
<dbReference type="AlphaFoldDB" id="A0A8H8T0J9"/>
<dbReference type="GO" id="GO:0004386">
    <property type="term" value="F:helicase activity"/>
    <property type="evidence" value="ECO:0007669"/>
    <property type="project" value="UniProtKB-KW"/>
</dbReference>
<dbReference type="InterPro" id="IPR000330">
    <property type="entry name" value="SNF2_N"/>
</dbReference>
<dbReference type="Proteomes" id="UP000650533">
    <property type="component" value="Chromosome 10"/>
</dbReference>
<dbReference type="GO" id="GO:0005634">
    <property type="term" value="C:nucleus"/>
    <property type="evidence" value="ECO:0007669"/>
    <property type="project" value="TreeGrafter"/>
</dbReference>
<feature type="domain" description="Helicase C-terminal" evidence="5">
    <location>
        <begin position="693"/>
        <end position="845"/>
    </location>
</feature>
<dbReference type="PANTHER" id="PTHR45626">
    <property type="entry name" value="TRANSCRIPTION TERMINATION FACTOR 2-RELATED"/>
    <property type="match status" value="1"/>
</dbReference>
<evidence type="ECO:0000256" key="1">
    <source>
        <dbReference type="ARBA" id="ARBA00022741"/>
    </source>
</evidence>